<dbReference type="eggNOG" id="COG1732">
    <property type="taxonomic scope" value="Bacteria"/>
</dbReference>
<evidence type="ECO:0000256" key="4">
    <source>
        <dbReference type="ARBA" id="ARBA00022989"/>
    </source>
</evidence>
<keyword evidence="2 8" id="KW-0813">Transport</keyword>
<dbReference type="GO" id="GO:0043190">
    <property type="term" value="C:ATP-binding cassette (ABC) transporter complex"/>
    <property type="evidence" value="ECO:0007669"/>
    <property type="project" value="InterPro"/>
</dbReference>
<dbReference type="InterPro" id="IPR000515">
    <property type="entry name" value="MetI-like"/>
</dbReference>
<feature type="transmembrane region" description="Helical" evidence="8">
    <location>
        <begin position="20"/>
        <end position="40"/>
    </location>
</feature>
<dbReference type="SUPFAM" id="SSF161098">
    <property type="entry name" value="MetI-like"/>
    <property type="match status" value="1"/>
</dbReference>
<dbReference type="InterPro" id="IPR041894">
    <property type="entry name" value="PBP2_ProX-like"/>
</dbReference>
<dbReference type="RefSeq" id="WP_011643010.1">
    <property type="nucleotide sequence ID" value="NC_008347.1"/>
</dbReference>
<protein>
    <submittedName>
        <fullName evidence="10">Substrate-binding region of ABC-type glycine betaine transport system</fullName>
    </submittedName>
</protein>
<dbReference type="Gene3D" id="1.10.3720.10">
    <property type="entry name" value="MetI-like"/>
    <property type="match status" value="1"/>
</dbReference>
<dbReference type="AlphaFoldDB" id="Q0AQS4"/>
<evidence type="ECO:0000256" key="5">
    <source>
        <dbReference type="ARBA" id="ARBA00023136"/>
    </source>
</evidence>
<dbReference type="GO" id="GO:0031460">
    <property type="term" value="P:glycine betaine transport"/>
    <property type="evidence" value="ECO:0007669"/>
    <property type="project" value="UniProtKB-ARBA"/>
</dbReference>
<feature type="transmembrane region" description="Helical" evidence="8">
    <location>
        <begin position="47"/>
        <end position="71"/>
    </location>
</feature>
<evidence type="ECO:0000256" key="7">
    <source>
        <dbReference type="ARBA" id="ARBA00035652"/>
    </source>
</evidence>
<dbReference type="InterPro" id="IPR007210">
    <property type="entry name" value="ABC_Gly_betaine_transp_sub-bd"/>
</dbReference>
<evidence type="ECO:0000256" key="6">
    <source>
        <dbReference type="ARBA" id="ARBA00035642"/>
    </source>
</evidence>
<evidence type="ECO:0000313" key="11">
    <source>
        <dbReference type="Proteomes" id="UP000001964"/>
    </source>
</evidence>
<dbReference type="GO" id="GO:0022857">
    <property type="term" value="F:transmembrane transporter activity"/>
    <property type="evidence" value="ECO:0007669"/>
    <property type="project" value="InterPro"/>
</dbReference>
<dbReference type="Gene3D" id="3.40.190.10">
    <property type="entry name" value="Periplasmic binding protein-like II"/>
    <property type="match status" value="1"/>
</dbReference>
<name>Q0AQS4_MARMM</name>
<dbReference type="InterPro" id="IPR051204">
    <property type="entry name" value="ABC_transp_perm/SBD"/>
</dbReference>
<dbReference type="InterPro" id="IPR035906">
    <property type="entry name" value="MetI-like_sf"/>
</dbReference>
<dbReference type="EMBL" id="CP000449">
    <property type="protein sequence ID" value="ABI65363.1"/>
    <property type="molecule type" value="Genomic_DNA"/>
</dbReference>
<evidence type="ECO:0000256" key="1">
    <source>
        <dbReference type="ARBA" id="ARBA00004651"/>
    </source>
</evidence>
<reference evidence="10 11" key="1">
    <citation type="submission" date="2006-08" db="EMBL/GenBank/DDBJ databases">
        <title>Complete sequence of Maricaulis maris MCS10.</title>
        <authorList>
            <consortium name="US DOE Joint Genome Institute"/>
            <person name="Copeland A."/>
            <person name="Lucas S."/>
            <person name="Lapidus A."/>
            <person name="Barry K."/>
            <person name="Detter J.C."/>
            <person name="Glavina del Rio T."/>
            <person name="Hammon N."/>
            <person name="Israni S."/>
            <person name="Dalin E."/>
            <person name="Tice H."/>
            <person name="Pitluck S."/>
            <person name="Saunders E."/>
            <person name="Brettin T."/>
            <person name="Bruce D."/>
            <person name="Han C."/>
            <person name="Tapia R."/>
            <person name="Gilna P."/>
            <person name="Schmutz J."/>
            <person name="Larimer F."/>
            <person name="Land M."/>
            <person name="Hauser L."/>
            <person name="Kyrpides N."/>
            <person name="Mikhailova N."/>
            <person name="Viollier P."/>
            <person name="Stephens C."/>
            <person name="Richardson P."/>
        </authorList>
    </citation>
    <scope>NUCLEOTIDE SEQUENCE [LARGE SCALE GENOMIC DNA]</scope>
    <source>
        <strain evidence="10 11">MCS10</strain>
    </source>
</reference>
<accession>Q0AQS4</accession>
<comment type="similarity">
    <text evidence="6">In the C-terminal section; belongs to the OsmX family.</text>
</comment>
<keyword evidence="3 8" id="KW-0812">Transmembrane</keyword>
<feature type="domain" description="ABC transmembrane type-1" evidence="9">
    <location>
        <begin position="16"/>
        <end position="202"/>
    </location>
</feature>
<proteinExistence type="inferred from homology"/>
<dbReference type="Pfam" id="PF04069">
    <property type="entry name" value="OpuAC"/>
    <property type="match status" value="1"/>
</dbReference>
<comment type="subcellular location">
    <subcellularLocation>
        <location evidence="1 8">Cell membrane</location>
        <topology evidence="1 8">Multi-pass membrane protein</topology>
    </subcellularLocation>
</comment>
<organism evidence="10 11">
    <name type="scientific">Maricaulis maris (strain MCS10)</name>
    <name type="common">Caulobacter maris</name>
    <dbReference type="NCBI Taxonomy" id="394221"/>
    <lineage>
        <taxon>Bacteria</taxon>
        <taxon>Pseudomonadati</taxon>
        <taxon>Pseudomonadota</taxon>
        <taxon>Alphaproteobacteria</taxon>
        <taxon>Maricaulales</taxon>
        <taxon>Maricaulaceae</taxon>
        <taxon>Maricaulis</taxon>
    </lineage>
</organism>
<evidence type="ECO:0000259" key="9">
    <source>
        <dbReference type="PROSITE" id="PS50928"/>
    </source>
</evidence>
<dbReference type="PANTHER" id="PTHR30177">
    <property type="entry name" value="GLYCINE BETAINE/L-PROLINE TRANSPORT SYSTEM PERMEASE PROTEIN PROW"/>
    <property type="match status" value="1"/>
</dbReference>
<dbReference type="PROSITE" id="PS50928">
    <property type="entry name" value="ABC_TM1"/>
    <property type="match status" value="1"/>
</dbReference>
<comment type="similarity">
    <text evidence="7">In the N-terminal section; belongs to the binding-protein-dependent transport system permease family.</text>
</comment>
<comment type="similarity">
    <text evidence="8">Belongs to the binding-protein-dependent transport system permease family.</text>
</comment>
<dbReference type="CDD" id="cd13607">
    <property type="entry name" value="PBP2_AfProX_like"/>
    <property type="match status" value="1"/>
</dbReference>
<evidence type="ECO:0000256" key="3">
    <source>
        <dbReference type="ARBA" id="ARBA00022692"/>
    </source>
</evidence>
<evidence type="ECO:0000256" key="2">
    <source>
        <dbReference type="ARBA" id="ARBA00022448"/>
    </source>
</evidence>
<dbReference type="HOGENOM" id="CLU_038355_0_0_5"/>
<dbReference type="KEGG" id="mmr:Mmar10_1070"/>
<feature type="transmembrane region" description="Helical" evidence="8">
    <location>
        <begin position="176"/>
        <end position="197"/>
    </location>
</feature>
<keyword evidence="4 8" id="KW-1133">Transmembrane helix</keyword>
<feature type="transmembrane region" description="Helical" evidence="8">
    <location>
        <begin position="132"/>
        <end position="156"/>
    </location>
</feature>
<keyword evidence="11" id="KW-1185">Reference proteome</keyword>
<dbReference type="CDD" id="cd06261">
    <property type="entry name" value="TM_PBP2"/>
    <property type="match status" value="1"/>
</dbReference>
<dbReference type="Pfam" id="PF00528">
    <property type="entry name" value="BPD_transp_1"/>
    <property type="match status" value="1"/>
</dbReference>
<dbReference type="eggNOG" id="COG1174">
    <property type="taxonomic scope" value="Bacteria"/>
</dbReference>
<dbReference type="PANTHER" id="PTHR30177:SF4">
    <property type="entry name" value="OSMOPROTECTANT IMPORT PERMEASE PROTEIN OSMW"/>
    <property type="match status" value="1"/>
</dbReference>
<keyword evidence="5 8" id="KW-0472">Membrane</keyword>
<dbReference type="Proteomes" id="UP000001964">
    <property type="component" value="Chromosome"/>
</dbReference>
<dbReference type="STRING" id="394221.Mmar10_1070"/>
<feature type="transmembrane region" description="Helical" evidence="8">
    <location>
        <begin position="209"/>
        <end position="228"/>
    </location>
</feature>
<evidence type="ECO:0000256" key="8">
    <source>
        <dbReference type="RuleBase" id="RU363032"/>
    </source>
</evidence>
<dbReference type="FunFam" id="1.10.3720.10:FF:000001">
    <property type="entry name" value="Glycine betaine ABC transporter, permease"/>
    <property type="match status" value="1"/>
</dbReference>
<sequence length="525" mass="55241">MSSNLAERWAELPDLLAGHMLLSLAAILVGLSISLPLGILAASRPRLAAVVLNAASVIQTIPGLALLALMVPLLGGMIGYAPAFLALMLYSILPILRNTIVGLQGLDPVVREAARGIGMTPRERLWQVELPLALPVIVAGLRTAVVWVVGAATLATPVGASSLGNYIFAGLQTRNWLSVLFGCLFAAGLAIALDQIIRLLEVAARDRRKGLAVAVGVALSALVVITIAPRYVPAAVFRGAGPVVALQDGADTLADQTVVVGAKAFTEQYILGALMQTRLEEAGARVDRLDNLGSTIAFDALRTGEIDVYIDYTGTIWATVMNRSEPINRNAMLAEMTGWLYAEHGILALGGLGFENAYGFAMARDRAEALGVDSLADLASQAEGMSVGGDAEVFSRPEWVNTRNRYGLGAMQTRAMDAAFMYGAVRDGQVDLISAYTTDGRIAAFDLLVLADPLAVLPPYDAVILLSPDAAANPALVEALSGLIGAIDSEAMREANRLVDLDRQTPDQAAIWLSDHLQAGAGGNQ</sequence>
<gene>
    <name evidence="10" type="ordered locus">Mmar10_1070</name>
</gene>
<dbReference type="SUPFAM" id="SSF53850">
    <property type="entry name" value="Periplasmic binding protein-like II"/>
    <property type="match status" value="1"/>
</dbReference>
<evidence type="ECO:0000313" key="10">
    <source>
        <dbReference type="EMBL" id="ABI65363.1"/>
    </source>
</evidence>
<dbReference type="Gene3D" id="3.40.190.120">
    <property type="entry name" value="Osmoprotection protein (prox), domain 2"/>
    <property type="match status" value="1"/>
</dbReference>
<feature type="transmembrane region" description="Helical" evidence="8">
    <location>
        <begin position="77"/>
        <end position="96"/>
    </location>
</feature>